<reference evidence="5" key="1">
    <citation type="submission" date="2013-07" db="EMBL/GenBank/DDBJ databases">
        <title>The genome of Eucalyptus grandis.</title>
        <authorList>
            <person name="Schmutz J."/>
            <person name="Hayes R."/>
            <person name="Myburg A."/>
            <person name="Tuskan G."/>
            <person name="Grattapaglia D."/>
            <person name="Rokhsar D.S."/>
        </authorList>
    </citation>
    <scope>NUCLEOTIDE SEQUENCE</scope>
    <source>
        <tissue evidence="5">Leaf extractions</tissue>
    </source>
</reference>
<keyword evidence="3 4" id="KW-0808">Transferase</keyword>
<dbReference type="InterPro" id="IPR035595">
    <property type="entry name" value="UDP_glycos_trans_CS"/>
</dbReference>
<dbReference type="InParanoid" id="A0A059DJM8"/>
<dbReference type="GO" id="GO:0035251">
    <property type="term" value="F:UDP-glucosyltransferase activity"/>
    <property type="evidence" value="ECO:0007669"/>
    <property type="project" value="InterPro"/>
</dbReference>
<dbReference type="SUPFAM" id="SSF53756">
    <property type="entry name" value="UDP-Glycosyltransferase/glycogen phosphorylase"/>
    <property type="match status" value="1"/>
</dbReference>
<dbReference type="PANTHER" id="PTHR48048">
    <property type="entry name" value="GLYCOSYLTRANSFERASE"/>
    <property type="match status" value="1"/>
</dbReference>
<dbReference type="InterPro" id="IPR050481">
    <property type="entry name" value="UDP-glycosyltransf_plant"/>
</dbReference>
<dbReference type="EMBL" id="KK198753">
    <property type="protein sequence ID" value="KCW90602.1"/>
    <property type="molecule type" value="Genomic_DNA"/>
</dbReference>
<evidence type="ECO:0000313" key="5">
    <source>
        <dbReference type="EMBL" id="KCW90602.1"/>
    </source>
</evidence>
<dbReference type="Gene3D" id="3.40.50.2000">
    <property type="entry name" value="Glycogen Phosphorylase B"/>
    <property type="match status" value="1"/>
</dbReference>
<proteinExistence type="inferred from homology"/>
<organism evidence="5">
    <name type="scientific">Eucalyptus grandis</name>
    <name type="common">Flooded gum</name>
    <dbReference type="NCBI Taxonomy" id="71139"/>
    <lineage>
        <taxon>Eukaryota</taxon>
        <taxon>Viridiplantae</taxon>
        <taxon>Streptophyta</taxon>
        <taxon>Embryophyta</taxon>
        <taxon>Tracheophyta</taxon>
        <taxon>Spermatophyta</taxon>
        <taxon>Magnoliopsida</taxon>
        <taxon>eudicotyledons</taxon>
        <taxon>Gunneridae</taxon>
        <taxon>Pentapetalae</taxon>
        <taxon>rosids</taxon>
        <taxon>malvids</taxon>
        <taxon>Myrtales</taxon>
        <taxon>Myrtaceae</taxon>
        <taxon>Myrtoideae</taxon>
        <taxon>Eucalypteae</taxon>
        <taxon>Eucalyptus</taxon>
    </lineage>
</organism>
<dbReference type="OMA" id="DANCAIP"/>
<dbReference type="PANTHER" id="PTHR48048:SF30">
    <property type="entry name" value="GLYCOSYLTRANSFERASE"/>
    <property type="match status" value="1"/>
</dbReference>
<dbReference type="Pfam" id="PF00201">
    <property type="entry name" value="UDPGT"/>
    <property type="match status" value="1"/>
</dbReference>
<evidence type="ECO:0000256" key="2">
    <source>
        <dbReference type="ARBA" id="ARBA00022676"/>
    </source>
</evidence>
<dbReference type="PROSITE" id="PS00375">
    <property type="entry name" value="UDPGT"/>
    <property type="match status" value="1"/>
</dbReference>
<sequence>MRSFRVGSRREPRTGLVLKSWAPQVAVLSHDSVGGFLSHCGWNSVMEALIAGVPMIVWPLYAEQKLNRPYLAWYLKLVLPMSEGGSVTRDELAGQFTELMLLDANCAIPKSP</sequence>
<dbReference type="InterPro" id="IPR002213">
    <property type="entry name" value="UDP_glucos_trans"/>
</dbReference>
<evidence type="ECO:0000256" key="3">
    <source>
        <dbReference type="ARBA" id="ARBA00022679"/>
    </source>
</evidence>
<dbReference type="OrthoDB" id="1925022at2759"/>
<evidence type="ECO:0000256" key="4">
    <source>
        <dbReference type="RuleBase" id="RU003718"/>
    </source>
</evidence>
<evidence type="ECO:0000256" key="1">
    <source>
        <dbReference type="ARBA" id="ARBA00009995"/>
    </source>
</evidence>
<accession>A0A059DJM8</accession>
<dbReference type="AlphaFoldDB" id="A0A059DJM8"/>
<comment type="similarity">
    <text evidence="1 4">Belongs to the UDP-glycosyltransferase family.</text>
</comment>
<protein>
    <submittedName>
        <fullName evidence="5">Uncharacterized protein</fullName>
    </submittedName>
</protein>
<name>A0A059DJM8_EUCGR</name>
<dbReference type="Gramene" id="KCW90602">
    <property type="protein sequence ID" value="KCW90602"/>
    <property type="gene ID" value="EUGRSUZ_A02711"/>
</dbReference>
<gene>
    <name evidence="5" type="ORF">EUGRSUZ_A02711</name>
</gene>
<keyword evidence="2 4" id="KW-0328">Glycosyltransferase</keyword>